<proteinExistence type="predicted"/>
<dbReference type="SUPFAM" id="SSF47240">
    <property type="entry name" value="Ferritin-like"/>
    <property type="match status" value="1"/>
</dbReference>
<dbReference type="GO" id="GO:0016491">
    <property type="term" value="F:oxidoreductase activity"/>
    <property type="evidence" value="ECO:0007669"/>
    <property type="project" value="InterPro"/>
</dbReference>
<reference evidence="2" key="1">
    <citation type="journal article" date="2020" name="mSystems">
        <title>Genome- and Community-Level Interaction Insights into Carbon Utilization and Element Cycling Functions of Hydrothermarchaeota in Hydrothermal Sediment.</title>
        <authorList>
            <person name="Zhou Z."/>
            <person name="Liu Y."/>
            <person name="Xu W."/>
            <person name="Pan J."/>
            <person name="Luo Z.H."/>
            <person name="Li M."/>
        </authorList>
    </citation>
    <scope>NUCLEOTIDE SEQUENCE [LARGE SCALE GENOMIC DNA]</scope>
    <source>
        <strain evidence="2">SpSt-754</strain>
    </source>
</reference>
<dbReference type="PANTHER" id="PTHR33531:SF7">
    <property type="entry name" value="HYPOTHETICAL MEMBRANE PROTEIN, CONSERVED"/>
    <property type="match status" value="1"/>
</dbReference>
<dbReference type="InterPro" id="IPR009078">
    <property type="entry name" value="Ferritin-like_SF"/>
</dbReference>
<dbReference type="EMBL" id="DTGD01000039">
    <property type="protein sequence ID" value="HGB35462.1"/>
    <property type="molecule type" value="Genomic_DNA"/>
</dbReference>
<evidence type="ECO:0000313" key="2">
    <source>
        <dbReference type="EMBL" id="HGB35462.1"/>
    </source>
</evidence>
<sequence length="136" mass="16453">MDLREILEAGIWREKVSAEFYKRLSKRVKGDLKLLLEYMSTEEMEHEKFLRNLYRRIFNREPGEVSEVGEYEMPEVEVKAIEELIEIGIEKERESKRFYMDLFCKLDSFEDKEVVLQLINFEDGHLRKLEEARKEV</sequence>
<dbReference type="InterPro" id="IPR012347">
    <property type="entry name" value="Ferritin-like"/>
</dbReference>
<dbReference type="GO" id="GO:0046872">
    <property type="term" value="F:metal ion binding"/>
    <property type="evidence" value="ECO:0007669"/>
    <property type="project" value="InterPro"/>
</dbReference>
<comment type="caution">
    <text evidence="2">The sequence shown here is derived from an EMBL/GenBank/DDBJ whole genome shotgun (WGS) entry which is preliminary data.</text>
</comment>
<name>A0A7V3KMH7_UNCW3</name>
<protein>
    <recommendedName>
        <fullName evidence="1">Rubrerythrin diiron-binding domain-containing protein</fullName>
    </recommendedName>
</protein>
<organism evidence="2">
    <name type="scientific">candidate division WOR-3 bacterium</name>
    <dbReference type="NCBI Taxonomy" id="2052148"/>
    <lineage>
        <taxon>Bacteria</taxon>
        <taxon>Bacteria division WOR-3</taxon>
    </lineage>
</organism>
<dbReference type="InterPro" id="IPR003251">
    <property type="entry name" value="Rr_diiron-bd_dom"/>
</dbReference>
<feature type="domain" description="Rubrerythrin diiron-binding" evidence="1">
    <location>
        <begin position="5"/>
        <end position="131"/>
    </location>
</feature>
<dbReference type="Pfam" id="PF02915">
    <property type="entry name" value="Rubrerythrin"/>
    <property type="match status" value="1"/>
</dbReference>
<evidence type="ECO:0000259" key="1">
    <source>
        <dbReference type="Pfam" id="PF02915"/>
    </source>
</evidence>
<accession>A0A7V3KMH7</accession>
<dbReference type="Gene3D" id="1.20.1260.10">
    <property type="match status" value="1"/>
</dbReference>
<gene>
    <name evidence="2" type="ORF">ENV38_00945</name>
</gene>
<dbReference type="AlphaFoldDB" id="A0A7V3KMH7"/>
<dbReference type="PANTHER" id="PTHR33531">
    <property type="entry name" value="RUBRERYTHRIN SUBFAMILY"/>
    <property type="match status" value="1"/>
</dbReference>